<keyword evidence="16" id="KW-1185">Reference proteome</keyword>
<name>A0A1L8CUY4_9THEO</name>
<evidence type="ECO:0000256" key="6">
    <source>
        <dbReference type="ARBA" id="ARBA00022605"/>
    </source>
</evidence>
<comment type="similarity">
    <text evidence="2 12">Belongs to the anthranilate synthase component I family.</text>
</comment>
<dbReference type="SUPFAM" id="SSF56322">
    <property type="entry name" value="ADC synthase"/>
    <property type="match status" value="1"/>
</dbReference>
<proteinExistence type="inferred from homology"/>
<evidence type="ECO:0000256" key="7">
    <source>
        <dbReference type="ARBA" id="ARBA00022822"/>
    </source>
</evidence>
<comment type="catalytic activity">
    <reaction evidence="11 12">
        <text>chorismate + L-glutamine = anthranilate + pyruvate + L-glutamate + H(+)</text>
        <dbReference type="Rhea" id="RHEA:21732"/>
        <dbReference type="ChEBI" id="CHEBI:15361"/>
        <dbReference type="ChEBI" id="CHEBI:15378"/>
        <dbReference type="ChEBI" id="CHEBI:16567"/>
        <dbReference type="ChEBI" id="CHEBI:29748"/>
        <dbReference type="ChEBI" id="CHEBI:29985"/>
        <dbReference type="ChEBI" id="CHEBI:58359"/>
        <dbReference type="EC" id="4.1.3.27"/>
    </reaction>
</comment>
<dbReference type="AlphaFoldDB" id="A0A1L8CUY4"/>
<accession>A0A1L8CUY4</accession>
<reference evidence="16" key="1">
    <citation type="submission" date="2016-12" db="EMBL/GenBank/DDBJ databases">
        <title>Draft Genome Sequences od Carboxydothermus pertinax and islandicus, Hydrogenogenic Carboxydotrophic Bacteria.</title>
        <authorList>
            <person name="Fukuyama Y."/>
            <person name="Ohmae K."/>
            <person name="Yoneda Y."/>
            <person name="Yoshida T."/>
            <person name="Sako Y."/>
        </authorList>
    </citation>
    <scope>NUCLEOTIDE SEQUENCE [LARGE SCALE GENOMIC DNA]</scope>
    <source>
        <strain evidence="16">Ug1</strain>
    </source>
</reference>
<evidence type="ECO:0000313" key="16">
    <source>
        <dbReference type="Proteomes" id="UP000187485"/>
    </source>
</evidence>
<dbReference type="RefSeq" id="WP_075859135.1">
    <property type="nucleotide sequence ID" value="NZ_BDJK01000017.1"/>
</dbReference>
<protein>
    <recommendedName>
        <fullName evidence="5 12">Anthranilate synthase component 1</fullName>
        <ecNumber evidence="4 12">4.1.3.27</ecNumber>
    </recommendedName>
</protein>
<evidence type="ECO:0000256" key="9">
    <source>
        <dbReference type="ARBA" id="ARBA00023239"/>
    </source>
</evidence>
<evidence type="ECO:0000256" key="2">
    <source>
        <dbReference type="ARBA" id="ARBA00009562"/>
    </source>
</evidence>
<dbReference type="Pfam" id="PF00425">
    <property type="entry name" value="Chorismate_bind"/>
    <property type="match status" value="1"/>
</dbReference>
<dbReference type="InterPro" id="IPR006805">
    <property type="entry name" value="Anth_synth_I_N"/>
</dbReference>
<dbReference type="GO" id="GO:0000162">
    <property type="term" value="P:L-tryptophan biosynthetic process"/>
    <property type="evidence" value="ECO:0007669"/>
    <property type="project" value="UniProtKB-UniPathway"/>
</dbReference>
<dbReference type="PANTHER" id="PTHR11236">
    <property type="entry name" value="AMINOBENZOATE/ANTHRANILATE SYNTHASE"/>
    <property type="match status" value="1"/>
</dbReference>
<gene>
    <name evidence="12" type="primary">trpE</name>
    <name evidence="15" type="ORF">cpu_11690</name>
</gene>
<evidence type="ECO:0000259" key="14">
    <source>
        <dbReference type="Pfam" id="PF04715"/>
    </source>
</evidence>
<dbReference type="InterPro" id="IPR015890">
    <property type="entry name" value="Chorismate_C"/>
</dbReference>
<comment type="cofactor">
    <cofactor evidence="12">
        <name>Mg(2+)</name>
        <dbReference type="ChEBI" id="CHEBI:18420"/>
    </cofactor>
</comment>
<dbReference type="STRING" id="870242.cpu_11690"/>
<dbReference type="Pfam" id="PF04715">
    <property type="entry name" value="Anth_synt_I_N"/>
    <property type="match status" value="1"/>
</dbReference>
<evidence type="ECO:0000313" key="15">
    <source>
        <dbReference type="EMBL" id="GAV22659.1"/>
    </source>
</evidence>
<evidence type="ECO:0000256" key="4">
    <source>
        <dbReference type="ARBA" id="ARBA00012266"/>
    </source>
</evidence>
<sequence length="492" mass="55805">MSKVFSELAFTPNWEEYCAYAKQYQVVPVMVELLADTFTPITLYQHLALDRGISFLLESAAGNGKMARFSFIGFEPLKVVAGRELEVISMLLSELKGPPVLDLPFYGGAVGYFNYDLIYKLENLRSRRHARKDDVLFRLMVPEKVLIFDHRYHTLKVVINTLPQKVGEKTAYARAKDLIKEIISKLNQLKTSETLNMAVKPEKSVCEATISKRDFCSMVERAKEYIKTGDIFQVVLSQRFSFPCREKPFNIYRRLRRVNPSPYMFYLDFEELKLIGASPEMLVRLQGGKVETRPIAGTRPRTGRPEEDLRLSRELLADEKERAEHLMLVDLGRNDLGRVCRPGSVKVTEFFKVEDFSHVMHIVSTVQGEVEAKFSPIDVLKAVFPAGTVSGAPKIRAMEIIDELEPEPRGPYAGAVGYISCTGEMDTCITIRTLWVKDEMVYFQAGAGIVWDSDPAREYQETINKIRAMVQAVTGEAEFVSNRGGEKDDFAD</sequence>
<evidence type="ECO:0000256" key="3">
    <source>
        <dbReference type="ARBA" id="ARBA00011575"/>
    </source>
</evidence>
<evidence type="ECO:0000256" key="8">
    <source>
        <dbReference type="ARBA" id="ARBA00023141"/>
    </source>
</evidence>
<feature type="domain" description="Anthranilate synthase component I N-terminal" evidence="14">
    <location>
        <begin position="86"/>
        <end position="156"/>
    </location>
</feature>
<keyword evidence="9 12" id="KW-0456">Lyase</keyword>
<comment type="function">
    <text evidence="10 12">Part of a heterotetrameric complex that catalyzes the two-step biosynthesis of anthranilate, an intermediate in the biosynthesis of L-tryptophan. In the first step, the glutamine-binding beta subunit (TrpG) of anthranilate synthase (AS) provides the glutamine amidotransferase activity which generates ammonia as a substrate that, along with chorismate, is used in the second step, catalyzed by the large alpha subunit of AS (TrpE) to produce anthranilate. In the absence of TrpG, TrpE can synthesize anthranilate directly from chorismate and high concentrations of ammonia.</text>
</comment>
<comment type="subunit">
    <text evidence="3 12">Heterotetramer consisting of two non-identical subunits: a beta subunit (TrpG) and a large alpha subunit (TrpE).</text>
</comment>
<dbReference type="GO" id="GO:0046872">
    <property type="term" value="F:metal ion binding"/>
    <property type="evidence" value="ECO:0007669"/>
    <property type="project" value="UniProtKB-KW"/>
</dbReference>
<dbReference type="InterPro" id="IPR005256">
    <property type="entry name" value="Anth_synth_I_PabB"/>
</dbReference>
<dbReference type="InterPro" id="IPR019999">
    <property type="entry name" value="Anth_synth_I-like"/>
</dbReference>
<dbReference type="GO" id="GO:0004049">
    <property type="term" value="F:anthranilate synthase activity"/>
    <property type="evidence" value="ECO:0007669"/>
    <property type="project" value="UniProtKB-EC"/>
</dbReference>
<evidence type="ECO:0000256" key="5">
    <source>
        <dbReference type="ARBA" id="ARBA00020653"/>
    </source>
</evidence>
<organism evidence="15 16">
    <name type="scientific">Carboxydothermus pertinax</name>
    <dbReference type="NCBI Taxonomy" id="870242"/>
    <lineage>
        <taxon>Bacteria</taxon>
        <taxon>Bacillati</taxon>
        <taxon>Bacillota</taxon>
        <taxon>Clostridia</taxon>
        <taxon>Thermoanaerobacterales</taxon>
        <taxon>Thermoanaerobacteraceae</taxon>
        <taxon>Carboxydothermus</taxon>
    </lineage>
</organism>
<evidence type="ECO:0000256" key="12">
    <source>
        <dbReference type="RuleBase" id="RU364045"/>
    </source>
</evidence>
<keyword evidence="7 12" id="KW-0822">Tryptophan biosynthesis</keyword>
<dbReference type="EC" id="4.1.3.27" evidence="4 12"/>
<dbReference type="UniPathway" id="UPA00035">
    <property type="reaction ID" value="UER00040"/>
</dbReference>
<dbReference type="PRINTS" id="PR00095">
    <property type="entry name" value="ANTSNTHASEI"/>
</dbReference>
<dbReference type="Proteomes" id="UP000187485">
    <property type="component" value="Unassembled WGS sequence"/>
</dbReference>
<keyword evidence="6 12" id="KW-0028">Amino-acid biosynthesis</keyword>
<feature type="domain" description="Chorismate-utilising enzyme C-terminal" evidence="13">
    <location>
        <begin position="212"/>
        <end position="465"/>
    </location>
</feature>
<evidence type="ECO:0000256" key="10">
    <source>
        <dbReference type="ARBA" id="ARBA00025634"/>
    </source>
</evidence>
<evidence type="ECO:0000256" key="1">
    <source>
        <dbReference type="ARBA" id="ARBA00004873"/>
    </source>
</evidence>
<keyword evidence="8 12" id="KW-0057">Aromatic amino acid biosynthesis</keyword>
<dbReference type="Gene3D" id="3.60.120.10">
    <property type="entry name" value="Anthranilate synthase"/>
    <property type="match status" value="1"/>
</dbReference>
<dbReference type="EMBL" id="BDJK01000017">
    <property type="protein sequence ID" value="GAV22659.1"/>
    <property type="molecule type" value="Genomic_DNA"/>
</dbReference>
<evidence type="ECO:0000256" key="11">
    <source>
        <dbReference type="ARBA" id="ARBA00047683"/>
    </source>
</evidence>
<evidence type="ECO:0000259" key="13">
    <source>
        <dbReference type="Pfam" id="PF00425"/>
    </source>
</evidence>
<keyword evidence="12" id="KW-0479">Metal-binding</keyword>
<dbReference type="NCBIfam" id="TIGR00564">
    <property type="entry name" value="trpE_most"/>
    <property type="match status" value="1"/>
</dbReference>
<comment type="caution">
    <text evidence="15">The sequence shown here is derived from an EMBL/GenBank/DDBJ whole genome shotgun (WGS) entry which is preliminary data.</text>
</comment>
<keyword evidence="12" id="KW-0460">Magnesium</keyword>
<dbReference type="PANTHER" id="PTHR11236:SF9">
    <property type="entry name" value="ANTHRANILATE SYNTHASE COMPONENT 1"/>
    <property type="match status" value="1"/>
</dbReference>
<comment type="pathway">
    <text evidence="1 12">Amino-acid biosynthesis; L-tryptophan biosynthesis; L-tryptophan from chorismate: step 1/5.</text>
</comment>
<dbReference type="InterPro" id="IPR005801">
    <property type="entry name" value="ADC_synthase"/>
</dbReference>